<dbReference type="GO" id="GO:0000287">
    <property type="term" value="F:magnesium ion binding"/>
    <property type="evidence" value="ECO:0007669"/>
    <property type="project" value="UniProtKB-UniRule"/>
</dbReference>
<evidence type="ECO:0000256" key="3">
    <source>
        <dbReference type="ARBA" id="ARBA00022490"/>
    </source>
</evidence>
<evidence type="ECO:0000256" key="1">
    <source>
        <dbReference type="ARBA" id="ARBA00004496"/>
    </source>
</evidence>
<dbReference type="InterPro" id="IPR004088">
    <property type="entry name" value="KH_dom_type_1"/>
</dbReference>
<evidence type="ECO:0000256" key="8">
    <source>
        <dbReference type="ARBA" id="ARBA00022884"/>
    </source>
</evidence>
<dbReference type="Pfam" id="PF00575">
    <property type="entry name" value="S1"/>
    <property type="match status" value="1"/>
</dbReference>
<dbReference type="NCBIfam" id="TIGR03591">
    <property type="entry name" value="polynuc_phos"/>
    <property type="match status" value="1"/>
</dbReference>
<dbReference type="InterPro" id="IPR012162">
    <property type="entry name" value="PNPase"/>
</dbReference>
<dbReference type="Pfam" id="PF01138">
    <property type="entry name" value="RNase_PH"/>
    <property type="match status" value="2"/>
</dbReference>
<dbReference type="FunFam" id="3.30.230.70:FF:000001">
    <property type="entry name" value="Polyribonucleotide nucleotidyltransferase"/>
    <property type="match status" value="1"/>
</dbReference>
<dbReference type="Gene3D" id="2.40.50.140">
    <property type="entry name" value="Nucleic acid-binding proteins"/>
    <property type="match status" value="1"/>
</dbReference>
<dbReference type="Gene3D" id="3.30.230.70">
    <property type="entry name" value="GHMP Kinase, N-terminal domain"/>
    <property type="match status" value="2"/>
</dbReference>
<dbReference type="GO" id="GO:0006396">
    <property type="term" value="P:RNA processing"/>
    <property type="evidence" value="ECO:0007669"/>
    <property type="project" value="InterPro"/>
</dbReference>
<keyword evidence="6 9" id="KW-0479">Metal-binding</keyword>
<dbReference type="GO" id="GO:0000175">
    <property type="term" value="F:3'-5'-RNA exonuclease activity"/>
    <property type="evidence" value="ECO:0007669"/>
    <property type="project" value="TreeGrafter"/>
</dbReference>
<keyword evidence="7 9" id="KW-0460">Magnesium</keyword>
<name>A0A2D0B5I2_9BURK</name>
<dbReference type="SUPFAM" id="SSF55666">
    <property type="entry name" value="Ribonuclease PH domain 2-like"/>
    <property type="match status" value="2"/>
</dbReference>
<accession>A0A2D0B5I2</accession>
<protein>
    <recommendedName>
        <fullName evidence="9">Polyribonucleotide nucleotidyltransferase</fullName>
        <ecNumber evidence="9">2.7.7.8</ecNumber>
    </recommendedName>
    <alternativeName>
        <fullName evidence="9">Polynucleotide phosphorylase</fullName>
        <shortName evidence="9">PNPase</shortName>
    </alternativeName>
</protein>
<dbReference type="InterPro" id="IPR027408">
    <property type="entry name" value="PNPase/RNase_PH_dom_sf"/>
</dbReference>
<comment type="subcellular location">
    <subcellularLocation>
        <location evidence="1 9">Cytoplasm</location>
    </subcellularLocation>
</comment>
<dbReference type="InterPro" id="IPR015848">
    <property type="entry name" value="PNPase_PH_RNA-bd_bac/org-type"/>
</dbReference>
<dbReference type="InterPro" id="IPR020568">
    <property type="entry name" value="Ribosomal_Su5_D2-typ_SF"/>
</dbReference>
<evidence type="ECO:0000313" key="12">
    <source>
        <dbReference type="Proteomes" id="UP000197596"/>
    </source>
</evidence>
<dbReference type="InterPro" id="IPR036456">
    <property type="entry name" value="PNPase_PH_RNA-bd_sf"/>
</dbReference>
<dbReference type="InterPro" id="IPR036612">
    <property type="entry name" value="KH_dom_type_1_sf"/>
</dbReference>
<dbReference type="CDD" id="cd02393">
    <property type="entry name" value="KH-I_PNPase"/>
    <property type="match status" value="1"/>
</dbReference>
<evidence type="ECO:0000313" key="11">
    <source>
        <dbReference type="EMBL" id="OWY29583.1"/>
    </source>
</evidence>
<comment type="caution">
    <text evidence="11">The sequence shown here is derived from an EMBL/GenBank/DDBJ whole genome shotgun (WGS) entry which is preliminary data.</text>
</comment>
<dbReference type="SMART" id="SM00316">
    <property type="entry name" value="S1"/>
    <property type="match status" value="1"/>
</dbReference>
<dbReference type="InterPro" id="IPR015847">
    <property type="entry name" value="ExoRNase_PH_dom2"/>
</dbReference>
<dbReference type="PIRSF" id="PIRSF005499">
    <property type="entry name" value="PNPase"/>
    <property type="match status" value="1"/>
</dbReference>
<dbReference type="GO" id="GO:0003723">
    <property type="term" value="F:RNA binding"/>
    <property type="evidence" value="ECO:0007669"/>
    <property type="project" value="UniProtKB-UniRule"/>
</dbReference>
<dbReference type="CDD" id="cd04472">
    <property type="entry name" value="S1_PNPase"/>
    <property type="match status" value="1"/>
</dbReference>
<sequence length="711" mass="76168">MFNKVTKTFQYGQHQVTLETGEIARQASGAVVVSVEDTVILATVVARKEAKPGQDFFPLTVDYIEKTYAAGRIPGGFFKREGKPSEKETLTSRLIDRPIRPLFPEGYLNEVQVIVHVLSVNPEIDPDIPAMIGASAALSIAGIPFAGPVGAARVAYIDGQYVLNPTQTQLKSSQLDLVVAGTESAVLMVESEAEQLSEEVMLGAVVFGHEQSKAVIDAIHELVREGGKPEVQWTAPAKNEALISRVSQLAEGPLREAYQTKDKQARTEKLKTVSAQVNEALVAEAASNGTIAADAAEVGSILFDLEAKIVRSQILEGEPRIDGRDTRTVRPISIRTGVLPRTHGSALFTRGETQALVVATLGTARDEQKIDGLLGEYTDRFMLHYNMPPFATGETGRVGTPKRREIGHGRLAKRALLAALPAADEFSYSVRLVSEITESNGSSSMASVCGGCLALMDAGVPMKAHVAGIAMGLIKDGNKFAVLTDILGDEDHLGDMDFKVAGTADGITALQMDIKIQGITKEIMQVALEQAKEGRQHILGKMQEAVPAGRGELSDFAPRLITIKINPEKIRDVIGKGGAVIRALTEETGTQIDISDEGVVTIASVDAAAGQEAKRRIEELTASVEVGKVYEGTVLKLLDFGAIVQVLPGKDGLLHISQIANERVNAVADYLKEGQQVRVKVLETDDRGRLKLSMKAAQAEESADAAPQEAH</sequence>
<comment type="catalytic activity">
    <reaction evidence="9">
        <text>RNA(n+1) + phosphate = RNA(n) + a ribonucleoside 5'-diphosphate</text>
        <dbReference type="Rhea" id="RHEA:22096"/>
        <dbReference type="Rhea" id="RHEA-COMP:14527"/>
        <dbReference type="Rhea" id="RHEA-COMP:17342"/>
        <dbReference type="ChEBI" id="CHEBI:43474"/>
        <dbReference type="ChEBI" id="CHEBI:57930"/>
        <dbReference type="ChEBI" id="CHEBI:140395"/>
        <dbReference type="EC" id="2.7.7.8"/>
    </reaction>
</comment>
<evidence type="ECO:0000256" key="2">
    <source>
        <dbReference type="ARBA" id="ARBA00007404"/>
    </source>
</evidence>
<dbReference type="SUPFAM" id="SSF54791">
    <property type="entry name" value="Eukaryotic type KH-domain (KH-domain type I)"/>
    <property type="match status" value="1"/>
</dbReference>
<dbReference type="InterPro" id="IPR004087">
    <property type="entry name" value="KH_dom"/>
</dbReference>
<dbReference type="GO" id="GO:0005829">
    <property type="term" value="C:cytosol"/>
    <property type="evidence" value="ECO:0007669"/>
    <property type="project" value="TreeGrafter"/>
</dbReference>
<dbReference type="AlphaFoldDB" id="A0A2D0B5I2"/>
<evidence type="ECO:0000256" key="5">
    <source>
        <dbReference type="ARBA" id="ARBA00022695"/>
    </source>
</evidence>
<evidence type="ECO:0000256" key="9">
    <source>
        <dbReference type="HAMAP-Rule" id="MF_01595"/>
    </source>
</evidence>
<dbReference type="CDD" id="cd11363">
    <property type="entry name" value="RNase_PH_PNPase_1"/>
    <property type="match status" value="1"/>
</dbReference>
<dbReference type="FunFam" id="2.40.50.140:FF:000023">
    <property type="entry name" value="Polyribonucleotide nucleotidyltransferase"/>
    <property type="match status" value="1"/>
</dbReference>
<dbReference type="CDD" id="cd11364">
    <property type="entry name" value="RNase_PH_PNPase_2"/>
    <property type="match status" value="1"/>
</dbReference>
<dbReference type="FunFam" id="3.30.1370.10:FF:000001">
    <property type="entry name" value="Polyribonucleotide nucleotidyltransferase"/>
    <property type="match status" value="1"/>
</dbReference>
<dbReference type="SUPFAM" id="SSF54211">
    <property type="entry name" value="Ribosomal protein S5 domain 2-like"/>
    <property type="match status" value="2"/>
</dbReference>
<organism evidence="11 12">
    <name type="scientific">Herbaspirillum robiniae</name>
    <dbReference type="NCBI Taxonomy" id="2014887"/>
    <lineage>
        <taxon>Bacteria</taxon>
        <taxon>Pseudomonadati</taxon>
        <taxon>Pseudomonadota</taxon>
        <taxon>Betaproteobacteria</taxon>
        <taxon>Burkholderiales</taxon>
        <taxon>Oxalobacteraceae</taxon>
        <taxon>Herbaspirillum</taxon>
    </lineage>
</organism>
<dbReference type="NCBIfam" id="NF008805">
    <property type="entry name" value="PRK11824.1"/>
    <property type="match status" value="1"/>
</dbReference>
<feature type="binding site" evidence="9">
    <location>
        <position position="497"/>
    </location>
    <ligand>
        <name>Mg(2+)</name>
        <dbReference type="ChEBI" id="CHEBI:18420"/>
    </ligand>
</feature>
<evidence type="ECO:0000256" key="4">
    <source>
        <dbReference type="ARBA" id="ARBA00022679"/>
    </source>
</evidence>
<proteinExistence type="inferred from homology"/>
<dbReference type="InterPro" id="IPR001247">
    <property type="entry name" value="ExoRNase_PH_dom1"/>
</dbReference>
<dbReference type="InterPro" id="IPR003029">
    <property type="entry name" value="S1_domain"/>
</dbReference>
<dbReference type="GO" id="GO:0006402">
    <property type="term" value="P:mRNA catabolic process"/>
    <property type="evidence" value="ECO:0007669"/>
    <property type="project" value="UniProtKB-UniRule"/>
</dbReference>
<dbReference type="Proteomes" id="UP000197596">
    <property type="component" value="Unassembled WGS sequence"/>
</dbReference>
<dbReference type="InterPro" id="IPR012340">
    <property type="entry name" value="NA-bd_OB-fold"/>
</dbReference>
<evidence type="ECO:0000259" key="10">
    <source>
        <dbReference type="PROSITE" id="PS50126"/>
    </source>
</evidence>
<keyword evidence="5 9" id="KW-0548">Nucleotidyltransferase</keyword>
<keyword evidence="8 9" id="KW-0694">RNA-binding</keyword>
<dbReference type="Pfam" id="PF03725">
    <property type="entry name" value="RNase_PH_C"/>
    <property type="match status" value="2"/>
</dbReference>
<comment type="similarity">
    <text evidence="2 9">Belongs to the polyribonucleotide nucleotidyltransferase family.</text>
</comment>
<reference evidence="11 12" key="1">
    <citation type="submission" date="2017-06" db="EMBL/GenBank/DDBJ databases">
        <title>Herbaspirillum phytohormonus sp. nov., isolated from the root nodule of Robinia pseudoacacia in lead-zinc mine.</title>
        <authorList>
            <person name="Fan M."/>
            <person name="Lin Y."/>
        </authorList>
    </citation>
    <scope>NUCLEOTIDE SEQUENCE [LARGE SCALE GENOMIC DNA]</scope>
    <source>
        <strain evidence="11 12">HZ10</strain>
    </source>
</reference>
<dbReference type="SUPFAM" id="SSF50249">
    <property type="entry name" value="Nucleic acid-binding proteins"/>
    <property type="match status" value="1"/>
</dbReference>
<feature type="domain" description="S1 motif" evidence="10">
    <location>
        <begin position="627"/>
        <end position="695"/>
    </location>
</feature>
<dbReference type="Pfam" id="PF00013">
    <property type="entry name" value="KH_1"/>
    <property type="match status" value="1"/>
</dbReference>
<keyword evidence="3 9" id="KW-0963">Cytoplasm</keyword>
<evidence type="ECO:0000256" key="6">
    <source>
        <dbReference type="ARBA" id="ARBA00022723"/>
    </source>
</evidence>
<dbReference type="SUPFAM" id="SSF46915">
    <property type="entry name" value="Polynucleotide phosphorylase/guanosine pentaphosphate synthase (PNPase/GPSI), domain 3"/>
    <property type="match status" value="1"/>
</dbReference>
<dbReference type="RefSeq" id="WP_088750455.1">
    <property type="nucleotide sequence ID" value="NZ_NJGU01000004.1"/>
</dbReference>
<comment type="function">
    <text evidence="9">Involved in mRNA degradation. Catalyzes the phosphorolysis of single-stranded polyribonucleotides processively in the 3'- to 5'-direction.</text>
</comment>
<gene>
    <name evidence="9 11" type="primary">pnp</name>
    <name evidence="11" type="ORF">CEJ42_06855</name>
</gene>
<feature type="binding site" evidence="9">
    <location>
        <position position="491"/>
    </location>
    <ligand>
        <name>Mg(2+)</name>
        <dbReference type="ChEBI" id="CHEBI:18420"/>
    </ligand>
</feature>
<dbReference type="EMBL" id="NJGU01000004">
    <property type="protein sequence ID" value="OWY29583.1"/>
    <property type="molecule type" value="Genomic_DNA"/>
</dbReference>
<dbReference type="PANTHER" id="PTHR11252:SF0">
    <property type="entry name" value="POLYRIBONUCLEOTIDE NUCLEOTIDYLTRANSFERASE 1, MITOCHONDRIAL"/>
    <property type="match status" value="1"/>
</dbReference>
<comment type="cofactor">
    <cofactor evidence="9">
        <name>Mg(2+)</name>
        <dbReference type="ChEBI" id="CHEBI:18420"/>
    </cofactor>
</comment>
<dbReference type="SMART" id="SM00322">
    <property type="entry name" value="KH"/>
    <property type="match status" value="1"/>
</dbReference>
<dbReference type="PROSITE" id="PS50126">
    <property type="entry name" value="S1"/>
    <property type="match status" value="1"/>
</dbReference>
<dbReference type="PROSITE" id="PS50084">
    <property type="entry name" value="KH_TYPE_1"/>
    <property type="match status" value="1"/>
</dbReference>
<evidence type="ECO:0000256" key="7">
    <source>
        <dbReference type="ARBA" id="ARBA00022842"/>
    </source>
</evidence>
<dbReference type="PANTHER" id="PTHR11252">
    <property type="entry name" value="POLYRIBONUCLEOTIDE NUCLEOTIDYLTRANSFERASE"/>
    <property type="match status" value="1"/>
</dbReference>
<dbReference type="GO" id="GO:0004654">
    <property type="term" value="F:polyribonucleotide nucleotidyltransferase activity"/>
    <property type="evidence" value="ECO:0007669"/>
    <property type="project" value="UniProtKB-UniRule"/>
</dbReference>
<dbReference type="HAMAP" id="MF_01595">
    <property type="entry name" value="PNPase"/>
    <property type="match status" value="1"/>
</dbReference>
<dbReference type="Pfam" id="PF03726">
    <property type="entry name" value="PNPase"/>
    <property type="match status" value="1"/>
</dbReference>
<dbReference type="FunFam" id="3.30.230.70:FF:000002">
    <property type="entry name" value="Polyribonucleotide nucleotidyltransferase"/>
    <property type="match status" value="1"/>
</dbReference>
<dbReference type="EC" id="2.7.7.8" evidence="9"/>
<dbReference type="Gene3D" id="3.30.1370.10">
    <property type="entry name" value="K Homology domain, type 1"/>
    <property type="match status" value="1"/>
</dbReference>
<dbReference type="InterPro" id="IPR036345">
    <property type="entry name" value="ExoRNase_PH_dom2_sf"/>
</dbReference>
<keyword evidence="4 9" id="KW-0808">Transferase</keyword>